<dbReference type="SMART" id="SM00060">
    <property type="entry name" value="FN3"/>
    <property type="match status" value="4"/>
</dbReference>
<keyword evidence="4" id="KW-1185">Reference proteome</keyword>
<dbReference type="InterPro" id="IPR013783">
    <property type="entry name" value="Ig-like_fold"/>
</dbReference>
<protein>
    <recommendedName>
        <fullName evidence="5">Ig-like domain-containing protein</fullName>
    </recommendedName>
</protein>
<dbReference type="InterPro" id="IPR036116">
    <property type="entry name" value="FN3_sf"/>
</dbReference>
<feature type="domain" description="Ig-like" evidence="1">
    <location>
        <begin position="1846"/>
        <end position="1933"/>
    </location>
</feature>
<dbReference type="SUPFAM" id="SSF50939">
    <property type="entry name" value="Sialidases"/>
    <property type="match status" value="2"/>
</dbReference>
<feature type="domain" description="Ig-like" evidence="1">
    <location>
        <begin position="1475"/>
        <end position="1562"/>
    </location>
</feature>
<dbReference type="Pfam" id="PF00041">
    <property type="entry name" value="fn3"/>
    <property type="match status" value="2"/>
</dbReference>
<dbReference type="SUPFAM" id="SSF49265">
    <property type="entry name" value="Fibronectin type III"/>
    <property type="match status" value="1"/>
</dbReference>
<dbReference type="PANTHER" id="PTHR24099">
    <property type="entry name" value="E3 UBIQUITIN-PROTEIN LIGASE TRIM36-RELATED"/>
    <property type="match status" value="1"/>
</dbReference>
<dbReference type="InterPro" id="IPR050617">
    <property type="entry name" value="E3_ligase_FN3/SPRY"/>
</dbReference>
<gene>
    <name evidence="3" type="ORF">DCC35_08740</name>
</gene>
<dbReference type="Gene3D" id="2.60.40.740">
    <property type="match status" value="3"/>
</dbReference>
<evidence type="ECO:0008006" key="5">
    <source>
        <dbReference type="Google" id="ProtNLM"/>
    </source>
</evidence>
<evidence type="ECO:0000313" key="4">
    <source>
        <dbReference type="Proteomes" id="UP000298616"/>
    </source>
</evidence>
<evidence type="ECO:0000259" key="2">
    <source>
        <dbReference type="PROSITE" id="PS50853"/>
    </source>
</evidence>
<dbReference type="InterPro" id="IPR007110">
    <property type="entry name" value="Ig-like_dom"/>
</dbReference>
<dbReference type="CDD" id="cd00063">
    <property type="entry name" value="FN3"/>
    <property type="match status" value="2"/>
</dbReference>
<evidence type="ECO:0000313" key="3">
    <source>
        <dbReference type="EMBL" id="QCK14819.1"/>
    </source>
</evidence>
<organism evidence="3 4">
    <name type="scientific">Mangrovivirga cuniculi</name>
    <dbReference type="NCBI Taxonomy" id="2715131"/>
    <lineage>
        <taxon>Bacteria</taxon>
        <taxon>Pseudomonadati</taxon>
        <taxon>Bacteroidota</taxon>
        <taxon>Cytophagia</taxon>
        <taxon>Cytophagales</taxon>
        <taxon>Mangrovivirgaceae</taxon>
        <taxon>Mangrovivirga</taxon>
    </lineage>
</organism>
<dbReference type="Gene3D" id="2.60.40.10">
    <property type="entry name" value="Immunoglobulins"/>
    <property type="match status" value="10"/>
</dbReference>
<dbReference type="Pfam" id="PF13585">
    <property type="entry name" value="CHU_C"/>
    <property type="match status" value="1"/>
</dbReference>
<dbReference type="SUPFAM" id="SSF110296">
    <property type="entry name" value="Oligoxyloglucan reducing end-specific cellobiohydrolase"/>
    <property type="match status" value="1"/>
</dbReference>
<dbReference type="PROSITE" id="PS50835">
    <property type="entry name" value="IG_LIKE"/>
    <property type="match status" value="4"/>
</dbReference>
<dbReference type="OrthoDB" id="7794186at2"/>
<feature type="domain" description="Fibronectin type-III" evidence="2">
    <location>
        <begin position="2494"/>
        <end position="2588"/>
    </location>
</feature>
<dbReference type="InterPro" id="IPR036278">
    <property type="entry name" value="Sialidase_sf"/>
</dbReference>
<dbReference type="EMBL" id="CP028923">
    <property type="protein sequence ID" value="QCK14819.1"/>
    <property type="molecule type" value="Genomic_DNA"/>
</dbReference>
<reference evidence="3 4" key="1">
    <citation type="submission" date="2018-04" db="EMBL/GenBank/DDBJ databases">
        <title>Complete genome uncultured novel isolate.</title>
        <authorList>
            <person name="Merlino G."/>
        </authorList>
    </citation>
    <scope>NUCLEOTIDE SEQUENCE [LARGE SCALE GENOMIC DNA]</scope>
    <source>
        <strain evidence="4">R1DC9</strain>
    </source>
</reference>
<dbReference type="InterPro" id="IPR003961">
    <property type="entry name" value="FN3_dom"/>
</dbReference>
<dbReference type="PROSITE" id="PS50853">
    <property type="entry name" value="FN3"/>
    <property type="match status" value="2"/>
</dbReference>
<feature type="domain" description="Ig-like" evidence="1">
    <location>
        <begin position="1938"/>
        <end position="2025"/>
    </location>
</feature>
<dbReference type="RefSeq" id="WP_137090407.1">
    <property type="nucleotide sequence ID" value="NZ_CP028923.1"/>
</dbReference>
<proteinExistence type="predicted"/>
<feature type="domain" description="Fibronectin type-III" evidence="2">
    <location>
        <begin position="2591"/>
        <end position="2681"/>
    </location>
</feature>
<dbReference type="InterPro" id="IPR025667">
    <property type="entry name" value="SprB_repeat"/>
</dbReference>
<dbReference type="PANTHER" id="PTHR24099:SF11">
    <property type="entry name" value="FIBRONECTIN TYPE III DOMAIN-CONTAINING 3BA-RELATED"/>
    <property type="match status" value="1"/>
</dbReference>
<evidence type="ECO:0000259" key="1">
    <source>
        <dbReference type="PROSITE" id="PS50835"/>
    </source>
</evidence>
<dbReference type="KEGG" id="fpf:DCC35_08740"/>
<name>A0A4D7JF25_9BACT</name>
<sequence>MRDNNGTGPSVGSNTVSVAEPDPITFTFNSTNITCNGADDGTLTFENVSGGNGGYEYSIDGGVSYQGSLSFNNLIPGSYDLIVRDSESCLSSVSNIVLTEPDVVTLGSISVTDAICFGETGTLEINGISGGTTPYEYSIDNGTTFQISNVFNPLAGSYDIVVRDANGCTVTGNATVNEPVAVTIDAVSSTDETCNGASDGTITVDAVSGGAGAPYEYSTDGGATFQASNTFSGLAAGTYDVIARDENNCESAVTQITINAATEVLIDNIATIDATCNGDTDGELTITASGGTGTFEYSIDGGATFQASNTFSGLSAGTYNVQARDGNGCLSGITPATINEPAAVTIDNITASDVLCFGESTGSITVDATSGGSGTYEYSIDGGTTFQASNIFNGLATGTYDVQVRDSNGCLSAISNIVIDQPAALTIGSIDATDATCNGASDGTITINNVTGGTTPYEYSIDNGATFQAVNNFTGISAGTYNIVVQDANGCTVTGNATVNEPVAVTIDAVSSTDETCNGASDGTITVDAVSGGAGAPYEYSTDGGATFQASNTFSGLAAGTYDVIARDGNNCESAVTQITINAATEVLIDNIATIDATCNGDTDGELTITASGGTGTFEYSIDGGATFQASNTFSGLSAGTYNVQARDGNGCLSGITPATINEPAAVTIDNITASDVLCFGESTGSITVDATSGGSGTYEYSIDGGTTFQASNIFNGLATGTYDVQVRDSNGCLSAISNIVIDQPAALTIGSIDATDATCNGASDGTITINNVTGGTTPYEYSIDNGATFQAVNNFTGISAGTYNIVVQDANGCTVTGNATVNEPVAVTIDAVSSTDETCNGASDGTITVDAVSGGAGAPYEYSTDGGATFQASNTFSGLAAGTYDVIARDGNNCESAVTQITINAATEVLIDNIATIDATCNGDTDGELTITASGGTGTFEYSIDGGATFQASNTFSGLSAGTYNVQARDGNGCLSGITPATINEPAAVTIDNITASDVLCFGESTGSITVDATSGGSGTYEYSIDGGTTFQASNIFNGLATGTYDVQVRDSNGCLSAISNIVIDQPAALTIGSIDATDATCNGASDGTITINNVTGGTTPYEYSIDNGATFQAVNNFTGISAGTYNIVVQDANGCTVTGNATVNEPVAVTIDAVSSTDETCNGASDGTITVDAVSGGAGAPYEYSTDGGATFQASNTFSGLAAGTYDVIARDGNNCESAVTQITINAAPSVILDNIDVTDITCNGDADGELTITASGGDGTYEYSIDNGSTFQSSNTFINLSAGTYDVVVRDGNGCLANNQAVVSEPATLLIDNISTVDAGCTTGADGEITITVSGGTLDYEYSIDNGNTFQNSNTFTGLTAGTYDIVVRDANGCTVNSTATVDPGANITVDNIVVTDESCEGNADGSIELQNINGGTPPYRFSIDGGATYPFNDPLIGGLLAGTYSLFAIDDSGCFVDLGTQVINTTPRVTPTISIAADQNPTCTGNTITFTANVSDAGTDPEIAWFVNSVEVQADNSGIYVGSSLNDGDVISAEVRITDPTFTCVTSNTGVSNDIVVDFQDNLVASVNLVADPDPACSGDLITFTALPSNGGSNPTYEWYVNGNLQAGEISETFASSTLTDGDNVEVIMTADPSLTCVNGSPASASTNVTISPSENLTVDITADQVEICEDGTISFNSTINGGGTNPFYQWQLDGNAISGENSDSFILSGLAPGTYDITLEVVSSNPCAVGSPAVSAPITITIDPNLVSDISISVDQNPACIGDDVTFIANVTNGGANPDIQWRVNGVDVSGETGTTFISSTLNDGDIITAFLTVDPTANCITPATLESNSIQMAIGSNFNPLATISPDQNPICSGNDVLFTSSVNAVGPNPSYQWSIDGVEQSGETNDTFLASGLTDGQEVSLIVTVDPSFTCASQTETGDTVAISVSSSIDPVVSLSSNNNPACPGEDIVFEAQPTNGGANPSYEWFLDGNLIAGENTETLVINTTSLSGGEVVTVEMTVDPSLTCATSNTVSDSETIQLNTATPVGVSITADQNPVCNGEVITFTATLNNAGANPTISWLVDNVVVPGENGLSYSAVLSDGQVVNAVVEADPSLTCVSNNPAESNEITVNTTSNIDPEVTISEDQNPVCINDVVTFTSTVSNAGANPTFEWYVNGTIVSGLNSDTYATDTLSDGDVIRLDVTADPSFSCASTNPVQSNEITLSVVDQLTAFVAIQLDQNPSCTNDEVTFSVALSIGSGVNPTYEWFINGNPTGEFGESFTTSSVVTGDEVYVQMTSDPSASCIQGSPATSNTIQIQRVSELTMDVTINADRTQICDGEEVNFTSQVQNAGANPSYQWLVNGSIVDGEISDSFTTSTLNDGDEVSVIVTADLALSCVTNSPLESNQIEISVGGADPVAVNVTASETAICSGTVVTFTAEASNAGQNPSYQWIINGVDVAGETSSTFTTNTLSNADVVSVRLTADPALTCAIGSPVESDGITIQVDDSAPVSPVLDPITNAICESITISWNNVTGASSYELDVSEDNFATFIPGYDAFTTDQNSVTVTGLTPGTNYQARVRALNGCGVSSDSNIETAAPSNEGPQAPQNIQATALDCDAFTLSWDAAIGASGYFVDIAIDAGFTNKIIDNADAGNNLTFDVNGLNQNTDYFVRIAAYNTCATGPYSATATITTLGTPNAPAITSSNELCDRYTVSWNAVPSANTYVIDVAFDAGFNTILPNYTNRDIGNVTTFEVTGIPAETTVFTRLRAVNNCATSINSNVVQSTTLAEDDPACTGGGIGDCATVQITPEPVAATCSNSDGGVFFDIVPETPAVNNVGVIIDISGPAERTNFNDFTFDGLPQGIYDYTIIYGDSSCVKSGQFTIDRSGTIGEPVVSQVQNSTCVNDPSGSARVTFPDEPSGDVLQWSVDGVNWNNFINGDVITGLPAGAEPSNELVISFRRSENDACFAGTTIIIGNEYEDYNADITVLEEATCNANDGVVEISNITGGTGSYEYQLDGTPTAFPADGIFDGLTGGTHELLIIDTGVDCSKAIQFFVPSPGLVDFTTNASDPTCAGDGRDGAIEIQIDPSFLPGTYEIAIAEQPGVDTGFVAVPSNGRFVFSELDQGTYYVAVKGVGDDACPNEEVITISGGPLAVAFETQLICQDNEQALLLTNIQGEIGVDFRLQVRNISGGAGGYNKTFNVPYSDISGGNYLIEDSDLFDFLLIQDFYTATLSQTQSNCSPAEEVESENVDFQIREILDFEVDNLVESFPDRATGSMRITNITGGTPGYEASIELIAPIFADQGIFIDWTDVPQDNQSLKYEITFDDLYAGDYSVMVRDEGGCEIEKIIELPLDESIFIPNVFTPNNDGFNDTFYIRNLPDNSRLVITNRYGRTVYETDDYDNENGFDGGDEPDGVYYYYLEVPGGDSFSGWVEIWKGPTD</sequence>
<dbReference type="Proteomes" id="UP000298616">
    <property type="component" value="Chromosome"/>
</dbReference>
<feature type="domain" description="Ig-like" evidence="1">
    <location>
        <begin position="2124"/>
        <end position="2210"/>
    </location>
</feature>
<dbReference type="Pfam" id="PF13573">
    <property type="entry name" value="SprB"/>
    <property type="match status" value="19"/>
</dbReference>
<accession>A0A4D7JF25</accession>